<name>A0A931G8Y3_9MICC</name>
<dbReference type="GO" id="GO:0005524">
    <property type="term" value="F:ATP binding"/>
    <property type="evidence" value="ECO:0007669"/>
    <property type="project" value="TreeGrafter"/>
</dbReference>
<evidence type="ECO:0000313" key="4">
    <source>
        <dbReference type="Proteomes" id="UP000655366"/>
    </source>
</evidence>
<gene>
    <name evidence="3" type="ORF">IV500_01760</name>
</gene>
<dbReference type="InterPro" id="IPR022521">
    <property type="entry name" value="Rv3660c"/>
</dbReference>
<dbReference type="Pfam" id="PF26563">
    <property type="entry name" value="Rv3660c_N"/>
    <property type="match status" value="1"/>
</dbReference>
<organism evidence="3 4">
    <name type="scientific">Arthrobacter terrae</name>
    <dbReference type="NCBI Taxonomy" id="2935737"/>
    <lineage>
        <taxon>Bacteria</taxon>
        <taxon>Bacillati</taxon>
        <taxon>Actinomycetota</taxon>
        <taxon>Actinomycetes</taxon>
        <taxon>Micrococcales</taxon>
        <taxon>Micrococcaceae</taxon>
        <taxon>Arthrobacter</taxon>
    </lineage>
</organism>
<dbReference type="SUPFAM" id="SSF52540">
    <property type="entry name" value="P-loop containing nucleoside triphosphate hydrolases"/>
    <property type="match status" value="1"/>
</dbReference>
<dbReference type="InterPro" id="IPR027417">
    <property type="entry name" value="P-loop_NTPase"/>
</dbReference>
<sequence length="399" mass="40750">MEEHSIARDRRTGHLPMRRPLAGVPDSRAVAETAAVGVPAWLPSRGGSVLLVTQSVALQDEIGRVAAAAAVALTVIPMMEAAGPQWEAAAAVLIGIDSLGADAAGGPRRRQGPTLLVGFSSEREQLWRQAALSGADRVAAVPEASEWLAEFLSQLRDPAAEGFVLGVLGGSGGSGASTLAVLLAAFAAKDGVRTLLVDGDEWGGGLDIAVCADEPAGLQWPDLLAASGTINPDQLAAALPVVAGFSLLSWGRHGPVRGAGGERASTGAGAQVLRSARRGYELTVVDLGRNRDSLVTLGCHCDQLLAVVPAQLRQAVATARIVRDLPAVPVALVVRGPLREGMDAELIADAVGCAVMAVMPVLRTAAAATERGQLAEIAGSRPAKKLAAGILSALRGGPR</sequence>
<dbReference type="GO" id="GO:0005829">
    <property type="term" value="C:cytosol"/>
    <property type="evidence" value="ECO:0007669"/>
    <property type="project" value="TreeGrafter"/>
</dbReference>
<proteinExistence type="predicted"/>
<dbReference type="Gene3D" id="3.40.50.300">
    <property type="entry name" value="P-loop containing nucleotide triphosphate hydrolases"/>
    <property type="match status" value="1"/>
</dbReference>
<evidence type="ECO:0000256" key="1">
    <source>
        <dbReference type="SAM" id="MobiDB-lite"/>
    </source>
</evidence>
<dbReference type="NCBIfam" id="TIGR03815">
    <property type="entry name" value="CpaE_hom_Actino"/>
    <property type="match status" value="1"/>
</dbReference>
<dbReference type="InterPro" id="IPR059050">
    <property type="entry name" value="Rv3660c_N"/>
</dbReference>
<dbReference type="PANTHER" id="PTHR43384:SF11">
    <property type="entry name" value="SEPTUM SITE DETERMINING PROTEIN"/>
    <property type="match status" value="1"/>
</dbReference>
<evidence type="ECO:0000313" key="3">
    <source>
        <dbReference type="EMBL" id="MBG0738162.1"/>
    </source>
</evidence>
<dbReference type="InterPro" id="IPR050625">
    <property type="entry name" value="ParA/MinD_ATPase"/>
</dbReference>
<dbReference type="GO" id="GO:0016887">
    <property type="term" value="F:ATP hydrolysis activity"/>
    <property type="evidence" value="ECO:0007669"/>
    <property type="project" value="TreeGrafter"/>
</dbReference>
<dbReference type="GO" id="GO:0009898">
    <property type="term" value="C:cytoplasmic side of plasma membrane"/>
    <property type="evidence" value="ECO:0007669"/>
    <property type="project" value="TreeGrafter"/>
</dbReference>
<feature type="compositionally biased region" description="Basic and acidic residues" evidence="1">
    <location>
        <begin position="1"/>
        <end position="12"/>
    </location>
</feature>
<feature type="domain" description="Rv3660c-like CheY-like N-terminal" evidence="2">
    <location>
        <begin position="52"/>
        <end position="159"/>
    </location>
</feature>
<dbReference type="GO" id="GO:0051782">
    <property type="term" value="P:negative regulation of cell division"/>
    <property type="evidence" value="ECO:0007669"/>
    <property type="project" value="TreeGrafter"/>
</dbReference>
<comment type="caution">
    <text evidence="3">The sequence shown here is derived from an EMBL/GenBank/DDBJ whole genome shotgun (WGS) entry which is preliminary data.</text>
</comment>
<reference evidence="3 4" key="1">
    <citation type="submission" date="2020-11" db="EMBL/GenBank/DDBJ databases">
        <title>Arthrobacter antarcticus sp. nov., isolated from Antarctic Soil.</title>
        <authorList>
            <person name="Li J."/>
        </authorList>
    </citation>
    <scope>NUCLEOTIDE SEQUENCE [LARGE SCALE GENOMIC DNA]</scope>
    <source>
        <strain evidence="3 4">Z1-20</strain>
    </source>
</reference>
<protein>
    <recommendedName>
        <fullName evidence="2">Rv3660c-like CheY-like N-terminal domain-containing protein</fullName>
    </recommendedName>
</protein>
<dbReference type="AlphaFoldDB" id="A0A931G8Y3"/>
<feature type="region of interest" description="Disordered" evidence="1">
    <location>
        <begin position="1"/>
        <end position="22"/>
    </location>
</feature>
<accession>A0A931G8Y3</accession>
<dbReference type="EMBL" id="JADNYM010000002">
    <property type="protein sequence ID" value="MBG0738162.1"/>
    <property type="molecule type" value="Genomic_DNA"/>
</dbReference>
<keyword evidence="4" id="KW-1185">Reference proteome</keyword>
<dbReference type="PANTHER" id="PTHR43384">
    <property type="entry name" value="SEPTUM SITE-DETERMINING PROTEIN MIND HOMOLOG, CHLOROPLASTIC-RELATED"/>
    <property type="match status" value="1"/>
</dbReference>
<dbReference type="RefSeq" id="WP_196395106.1">
    <property type="nucleotide sequence ID" value="NZ_JADNYM010000002.1"/>
</dbReference>
<evidence type="ECO:0000259" key="2">
    <source>
        <dbReference type="Pfam" id="PF26563"/>
    </source>
</evidence>
<dbReference type="Proteomes" id="UP000655366">
    <property type="component" value="Unassembled WGS sequence"/>
</dbReference>